<evidence type="ECO:0000313" key="2">
    <source>
        <dbReference type="EMBL" id="AND38378.1"/>
    </source>
</evidence>
<dbReference type="PANTHER" id="PTHR43792:SF1">
    <property type="entry name" value="N-ACETYLTRANSFERASE DOMAIN-CONTAINING PROTEIN"/>
    <property type="match status" value="1"/>
</dbReference>
<dbReference type="InterPro" id="IPR051531">
    <property type="entry name" value="N-acetyltransferase"/>
</dbReference>
<evidence type="ECO:0000313" key="3">
    <source>
        <dbReference type="Proteomes" id="UP000077856"/>
    </source>
</evidence>
<dbReference type="InterPro" id="IPR000182">
    <property type="entry name" value="GNAT_dom"/>
</dbReference>
<dbReference type="AlphaFoldDB" id="A0A160M8L6"/>
<dbReference type="KEGG" id="bon:A361_04355"/>
<dbReference type="GO" id="GO:0016747">
    <property type="term" value="F:acyltransferase activity, transferring groups other than amino-acyl groups"/>
    <property type="evidence" value="ECO:0007669"/>
    <property type="project" value="InterPro"/>
</dbReference>
<dbReference type="RefSeq" id="WP_019379416.1">
    <property type="nucleotide sequence ID" value="NZ_CP015506.1"/>
</dbReference>
<dbReference type="eggNOG" id="COG1670">
    <property type="taxonomic scope" value="Bacteria"/>
</dbReference>
<name>A0A160M8L6_9BACI</name>
<organism evidence="2 3">
    <name type="scientific">Cytobacillus oceanisediminis 2691</name>
    <dbReference type="NCBI Taxonomy" id="1196031"/>
    <lineage>
        <taxon>Bacteria</taxon>
        <taxon>Bacillati</taxon>
        <taxon>Bacillota</taxon>
        <taxon>Bacilli</taxon>
        <taxon>Bacillales</taxon>
        <taxon>Bacillaceae</taxon>
        <taxon>Cytobacillus</taxon>
    </lineage>
</organism>
<dbReference type="Proteomes" id="UP000077856">
    <property type="component" value="Chromosome"/>
</dbReference>
<protein>
    <recommendedName>
        <fullName evidence="1">N-acetyltransferase domain-containing protein</fullName>
    </recommendedName>
</protein>
<dbReference type="STRING" id="1196031.A361_04355"/>
<dbReference type="InterPro" id="IPR016181">
    <property type="entry name" value="Acyl_CoA_acyltransferase"/>
</dbReference>
<gene>
    <name evidence="2" type="ORF">A361_04355</name>
</gene>
<accession>A0A160M8L6</accession>
<dbReference type="Gene3D" id="3.40.630.30">
    <property type="match status" value="1"/>
</dbReference>
<feature type="domain" description="N-acetyltransferase" evidence="1">
    <location>
        <begin position="10"/>
        <end position="169"/>
    </location>
</feature>
<dbReference type="SUPFAM" id="SSF55729">
    <property type="entry name" value="Acyl-CoA N-acyltransferases (Nat)"/>
    <property type="match status" value="1"/>
</dbReference>
<proteinExistence type="predicted"/>
<sequence>MTIPFETDRLLLRTMQADDLDAVYEIWGSPEVMKYCGGASTKSQIQRSIKFYRRLQNEKGYSVYTVLLKENSSIIGVCGFNPAENEHEAELLYHFNQLCWGKGYAAEAAAACVAALRKNGPNVRKIIAAVDPANPASGKVLRKIGMTAAGMKWFEDTQQEELCYEMELA</sequence>
<evidence type="ECO:0000259" key="1">
    <source>
        <dbReference type="PROSITE" id="PS51186"/>
    </source>
</evidence>
<dbReference type="Pfam" id="PF13302">
    <property type="entry name" value="Acetyltransf_3"/>
    <property type="match status" value="1"/>
</dbReference>
<reference evidence="2 3" key="1">
    <citation type="submission" date="2016-04" db="EMBL/GenBank/DDBJ databases">
        <title>Complete genome sequence of Bacillus oceanisediminis strain 2691.</title>
        <authorList>
            <person name="Jeong H."/>
            <person name="Kim H.J."/>
            <person name="Lee D.-W."/>
        </authorList>
    </citation>
    <scope>NUCLEOTIDE SEQUENCE [LARGE SCALE GENOMIC DNA]</scope>
    <source>
        <strain evidence="2 3">2691</strain>
    </source>
</reference>
<dbReference type="PROSITE" id="PS51186">
    <property type="entry name" value="GNAT"/>
    <property type="match status" value="1"/>
</dbReference>
<dbReference type="EMBL" id="CP015506">
    <property type="protein sequence ID" value="AND38378.1"/>
    <property type="molecule type" value="Genomic_DNA"/>
</dbReference>
<dbReference type="PANTHER" id="PTHR43792">
    <property type="entry name" value="GNAT FAMILY, PUTATIVE (AFU_ORTHOLOGUE AFUA_3G00765)-RELATED-RELATED"/>
    <property type="match status" value="1"/>
</dbReference>